<proteinExistence type="predicted"/>
<name>A0AAV1DNQ2_OLDCO</name>
<dbReference type="AlphaFoldDB" id="A0AAV1DNQ2"/>
<organism evidence="2 3">
    <name type="scientific">Oldenlandia corymbosa var. corymbosa</name>
    <dbReference type="NCBI Taxonomy" id="529605"/>
    <lineage>
        <taxon>Eukaryota</taxon>
        <taxon>Viridiplantae</taxon>
        <taxon>Streptophyta</taxon>
        <taxon>Embryophyta</taxon>
        <taxon>Tracheophyta</taxon>
        <taxon>Spermatophyta</taxon>
        <taxon>Magnoliopsida</taxon>
        <taxon>eudicotyledons</taxon>
        <taxon>Gunneridae</taxon>
        <taxon>Pentapetalae</taxon>
        <taxon>asterids</taxon>
        <taxon>lamiids</taxon>
        <taxon>Gentianales</taxon>
        <taxon>Rubiaceae</taxon>
        <taxon>Rubioideae</taxon>
        <taxon>Spermacoceae</taxon>
        <taxon>Hedyotis-Oldenlandia complex</taxon>
        <taxon>Oldenlandia</taxon>
    </lineage>
</organism>
<feature type="non-terminal residue" evidence="2">
    <location>
        <position position="232"/>
    </location>
</feature>
<evidence type="ECO:0000256" key="1">
    <source>
        <dbReference type="SAM" id="MobiDB-lite"/>
    </source>
</evidence>
<gene>
    <name evidence="2" type="ORF">OLC1_LOCUS16690</name>
</gene>
<evidence type="ECO:0000313" key="3">
    <source>
        <dbReference type="Proteomes" id="UP001161247"/>
    </source>
</evidence>
<feature type="region of interest" description="Disordered" evidence="1">
    <location>
        <begin position="1"/>
        <end position="29"/>
    </location>
</feature>
<reference evidence="2" key="1">
    <citation type="submission" date="2023-03" db="EMBL/GenBank/DDBJ databases">
        <authorList>
            <person name="Julca I."/>
        </authorList>
    </citation>
    <scope>NUCLEOTIDE SEQUENCE</scope>
</reference>
<accession>A0AAV1DNQ2</accession>
<feature type="compositionally biased region" description="Polar residues" evidence="1">
    <location>
        <begin position="157"/>
        <end position="167"/>
    </location>
</feature>
<feature type="compositionally biased region" description="Basic and acidic residues" evidence="1">
    <location>
        <begin position="121"/>
        <end position="139"/>
    </location>
</feature>
<evidence type="ECO:0000313" key="2">
    <source>
        <dbReference type="EMBL" id="CAI9108637.1"/>
    </source>
</evidence>
<keyword evidence="3" id="KW-1185">Reference proteome</keyword>
<dbReference type="EMBL" id="OX459123">
    <property type="protein sequence ID" value="CAI9108637.1"/>
    <property type="molecule type" value="Genomic_DNA"/>
</dbReference>
<protein>
    <submittedName>
        <fullName evidence="2">OLC1v1008290C1</fullName>
    </submittedName>
</protein>
<feature type="compositionally biased region" description="Basic and acidic residues" evidence="1">
    <location>
        <begin position="183"/>
        <end position="196"/>
    </location>
</feature>
<sequence length="232" mass="25315">MGTNKFSKARMRQKEKLNTKRCREKKVDSQISGKVSGIIGEGSNKVSRKQIRAQQEQELNLLVSEIEWTFGKDGGGSFTTPDEVRIAVDDDRSGHLSQGVGKNNVKPKPKEEQSAWKIAKKGKEVALEPEVSKMVKATRDGAAGGPSTEDTKKESRPSNYQKTSQVSRAKALGNGTRAGVDLNVKDTREVVHRLAHSEMPNKNAEKVDVEKGPSSLDGFDKSMIGDPGPNTN</sequence>
<feature type="region of interest" description="Disordered" evidence="1">
    <location>
        <begin position="89"/>
        <end position="232"/>
    </location>
</feature>
<dbReference type="Proteomes" id="UP001161247">
    <property type="component" value="Chromosome 6"/>
</dbReference>